<dbReference type="InterPro" id="IPR009671">
    <property type="entry name" value="RraB_dom"/>
</dbReference>
<keyword evidence="3" id="KW-1185">Reference proteome</keyword>
<proteinExistence type="predicted"/>
<reference evidence="2 3" key="1">
    <citation type="submission" date="2020-04" db="EMBL/GenBank/DDBJ databases">
        <title>Pseudoalteromonas caenipelagi sp. nov., isolated from a tidal flat.</title>
        <authorList>
            <person name="Park S."/>
            <person name="Yoon J.-H."/>
        </authorList>
    </citation>
    <scope>NUCLEOTIDE SEQUENCE [LARGE SCALE GENOMIC DNA]</scope>
    <source>
        <strain evidence="2 3">JBTF-M23</strain>
    </source>
</reference>
<accession>A0A849VDM8</accession>
<dbReference type="AlphaFoldDB" id="A0A849VDM8"/>
<dbReference type="RefSeq" id="WP_171625744.1">
    <property type="nucleotide sequence ID" value="NZ_JABBPG010000003.1"/>
</dbReference>
<feature type="domain" description="Regulator of ribonuclease activity B" evidence="1">
    <location>
        <begin position="6"/>
        <end position="104"/>
    </location>
</feature>
<name>A0A849VDM8_9GAMM</name>
<dbReference type="InterPro" id="IPR036701">
    <property type="entry name" value="RraB-like_sf"/>
</dbReference>
<evidence type="ECO:0000259" key="1">
    <source>
        <dbReference type="Pfam" id="PF06877"/>
    </source>
</evidence>
<protein>
    <submittedName>
        <fullName evidence="2">Ribonuclease E inhibitor RraB</fullName>
    </submittedName>
</protein>
<comment type="caution">
    <text evidence="2">The sequence shown here is derived from an EMBL/GenBank/DDBJ whole genome shotgun (WGS) entry which is preliminary data.</text>
</comment>
<evidence type="ECO:0000313" key="3">
    <source>
        <dbReference type="Proteomes" id="UP000586305"/>
    </source>
</evidence>
<dbReference type="EMBL" id="JABBPG010000003">
    <property type="protein sequence ID" value="NOU50663.1"/>
    <property type="molecule type" value="Genomic_DNA"/>
</dbReference>
<dbReference type="Pfam" id="PF06877">
    <property type="entry name" value="RraB"/>
    <property type="match status" value="1"/>
</dbReference>
<evidence type="ECO:0000313" key="2">
    <source>
        <dbReference type="EMBL" id="NOU50663.1"/>
    </source>
</evidence>
<dbReference type="Gene3D" id="3.30.70.970">
    <property type="entry name" value="RraB-like"/>
    <property type="match status" value="1"/>
</dbReference>
<gene>
    <name evidence="2" type="ORF">HG263_08915</name>
</gene>
<dbReference type="SUPFAM" id="SSF89946">
    <property type="entry name" value="Hypothetical protein VC0424"/>
    <property type="match status" value="1"/>
</dbReference>
<dbReference type="Proteomes" id="UP000586305">
    <property type="component" value="Unassembled WGS sequence"/>
</dbReference>
<sequence>MQFPDDDNGQLLQEIAEAGIDLTQFHLVDFFILFEQKPQAESFIKAISEDELAPLTQLQQCKDTGVWEVITSVKMVPDHQLLGQTEQYLESIANAHEGYGDGWGILAQE</sequence>
<organism evidence="2 3">
    <name type="scientific">Pseudoalteromonas caenipelagi</name>
    <dbReference type="NCBI Taxonomy" id="2726988"/>
    <lineage>
        <taxon>Bacteria</taxon>
        <taxon>Pseudomonadati</taxon>
        <taxon>Pseudomonadota</taxon>
        <taxon>Gammaproteobacteria</taxon>
        <taxon>Alteromonadales</taxon>
        <taxon>Pseudoalteromonadaceae</taxon>
        <taxon>Pseudoalteromonas</taxon>
    </lineage>
</organism>